<dbReference type="PROSITE" id="PS51257">
    <property type="entry name" value="PROKAR_LIPOPROTEIN"/>
    <property type="match status" value="1"/>
</dbReference>
<accession>A0A414F5T7</accession>
<dbReference type="Proteomes" id="UP000284689">
    <property type="component" value="Unassembled WGS sequence"/>
</dbReference>
<organism evidence="3 4">
    <name type="scientific">Bacteroides caccae</name>
    <dbReference type="NCBI Taxonomy" id="47678"/>
    <lineage>
        <taxon>Bacteria</taxon>
        <taxon>Pseudomonadati</taxon>
        <taxon>Bacteroidota</taxon>
        <taxon>Bacteroidia</taxon>
        <taxon>Bacteroidales</taxon>
        <taxon>Bacteroidaceae</taxon>
        <taxon>Bacteroides</taxon>
    </lineage>
</organism>
<evidence type="ECO:0000259" key="2">
    <source>
        <dbReference type="Pfam" id="PF02563"/>
    </source>
</evidence>
<dbReference type="EMBL" id="QSJD01000056">
    <property type="protein sequence ID" value="RHD41801.1"/>
    <property type="molecule type" value="Genomic_DNA"/>
</dbReference>
<dbReference type="AlphaFoldDB" id="A0A414F5T7"/>
<sequence>MKKMKQLGYYVLATFLLTACQSYKKVPYLQDAEVVLYNTQDAELYDAKIMPKDLLTIVVSCTSPELAAPFNLTVATQNNAALSYTTTQPVLQQYLVDNDGNINFPVLGELHVGGLT</sequence>
<reference evidence="3 4" key="1">
    <citation type="submission" date="2018-08" db="EMBL/GenBank/DDBJ databases">
        <title>A genome reference for cultivated species of the human gut microbiota.</title>
        <authorList>
            <person name="Zou Y."/>
            <person name="Xue W."/>
            <person name="Luo G."/>
        </authorList>
    </citation>
    <scope>NUCLEOTIDE SEQUENCE [LARGE SCALE GENOMIC DNA]</scope>
    <source>
        <strain evidence="3 4">AM31-16AC</strain>
    </source>
</reference>
<name>A0A414F5T7_9BACE</name>
<dbReference type="Pfam" id="PF02563">
    <property type="entry name" value="Poly_export"/>
    <property type="match status" value="1"/>
</dbReference>
<dbReference type="PANTHER" id="PTHR33619:SF3">
    <property type="entry name" value="POLYSACCHARIDE EXPORT PROTEIN GFCE-RELATED"/>
    <property type="match status" value="1"/>
</dbReference>
<evidence type="ECO:0000256" key="1">
    <source>
        <dbReference type="ARBA" id="ARBA00022729"/>
    </source>
</evidence>
<feature type="non-terminal residue" evidence="3">
    <location>
        <position position="116"/>
    </location>
</feature>
<feature type="domain" description="Polysaccharide export protein N-terminal" evidence="2">
    <location>
        <begin position="44"/>
        <end position="116"/>
    </location>
</feature>
<evidence type="ECO:0000313" key="4">
    <source>
        <dbReference type="Proteomes" id="UP000284689"/>
    </source>
</evidence>
<dbReference type="InterPro" id="IPR003715">
    <property type="entry name" value="Poly_export_N"/>
</dbReference>
<dbReference type="InterPro" id="IPR049712">
    <property type="entry name" value="Poly_export"/>
</dbReference>
<keyword evidence="1" id="KW-0732">Signal</keyword>
<dbReference type="Gene3D" id="3.30.1950.10">
    <property type="entry name" value="wza like domain"/>
    <property type="match status" value="1"/>
</dbReference>
<gene>
    <name evidence="3" type="ORF">DW794_21195</name>
</gene>
<protein>
    <submittedName>
        <fullName evidence="3">Polysaccharide export protein</fullName>
    </submittedName>
</protein>
<comment type="caution">
    <text evidence="3">The sequence shown here is derived from an EMBL/GenBank/DDBJ whole genome shotgun (WGS) entry which is preliminary data.</text>
</comment>
<proteinExistence type="predicted"/>
<dbReference type="GO" id="GO:0015159">
    <property type="term" value="F:polysaccharide transmembrane transporter activity"/>
    <property type="evidence" value="ECO:0007669"/>
    <property type="project" value="InterPro"/>
</dbReference>
<evidence type="ECO:0000313" key="3">
    <source>
        <dbReference type="EMBL" id="RHD41801.1"/>
    </source>
</evidence>
<dbReference type="RefSeq" id="WP_182317098.1">
    <property type="nucleotide sequence ID" value="NZ_QSJD01000056.1"/>
</dbReference>
<dbReference type="PANTHER" id="PTHR33619">
    <property type="entry name" value="POLYSACCHARIDE EXPORT PROTEIN GFCE-RELATED"/>
    <property type="match status" value="1"/>
</dbReference>